<dbReference type="EMBL" id="RPFZ01000001">
    <property type="protein sequence ID" value="RPF71987.1"/>
    <property type="molecule type" value="Genomic_DNA"/>
</dbReference>
<sequence>MADPDTRARNRFLALVMTRLGGAMLAIFGLLALNGKLAVPAALGWIALVAGVLAFLVVPLMMARRWRTPRG</sequence>
<dbReference type="RefSeq" id="WP_123880959.1">
    <property type="nucleotide sequence ID" value="NZ_RPFZ01000001.1"/>
</dbReference>
<evidence type="ECO:0000256" key="1">
    <source>
        <dbReference type="SAM" id="Phobius"/>
    </source>
</evidence>
<keyword evidence="1" id="KW-1133">Transmembrane helix</keyword>
<name>A0A3N5CTH4_9SPHN</name>
<feature type="transmembrane region" description="Helical" evidence="1">
    <location>
        <begin position="12"/>
        <end position="33"/>
    </location>
</feature>
<keyword evidence="1" id="KW-0472">Membrane</keyword>
<keyword evidence="1" id="KW-0812">Transmembrane</keyword>
<accession>A0A3N5CTH4</accession>
<dbReference type="AlphaFoldDB" id="A0A3N5CTH4"/>
<organism evidence="2 3">
    <name type="scientific">Aurantiacibacter spongiae</name>
    <dbReference type="NCBI Taxonomy" id="2488860"/>
    <lineage>
        <taxon>Bacteria</taxon>
        <taxon>Pseudomonadati</taxon>
        <taxon>Pseudomonadota</taxon>
        <taxon>Alphaproteobacteria</taxon>
        <taxon>Sphingomonadales</taxon>
        <taxon>Erythrobacteraceae</taxon>
        <taxon>Aurantiacibacter</taxon>
    </lineage>
</organism>
<gene>
    <name evidence="2" type="ORF">EG799_10460</name>
</gene>
<keyword evidence="3" id="KW-1185">Reference proteome</keyword>
<evidence type="ECO:0000313" key="2">
    <source>
        <dbReference type="EMBL" id="RPF71987.1"/>
    </source>
</evidence>
<feature type="transmembrane region" description="Helical" evidence="1">
    <location>
        <begin position="39"/>
        <end position="62"/>
    </location>
</feature>
<proteinExistence type="predicted"/>
<dbReference type="Proteomes" id="UP000275232">
    <property type="component" value="Unassembled WGS sequence"/>
</dbReference>
<evidence type="ECO:0000313" key="3">
    <source>
        <dbReference type="Proteomes" id="UP000275232"/>
    </source>
</evidence>
<comment type="caution">
    <text evidence="2">The sequence shown here is derived from an EMBL/GenBank/DDBJ whole genome shotgun (WGS) entry which is preliminary data.</text>
</comment>
<protein>
    <recommendedName>
        <fullName evidence="4">DUF2892 domain-containing protein</fullName>
    </recommendedName>
</protein>
<reference evidence="2 3" key="1">
    <citation type="submission" date="2018-11" db="EMBL/GenBank/DDBJ databases">
        <title>Erythrobacter spongiae sp. nov., isolated from a marine sponge.</title>
        <authorList>
            <person name="Zhuang L."/>
            <person name="Luo L."/>
        </authorList>
    </citation>
    <scope>NUCLEOTIDE SEQUENCE [LARGE SCALE GENOMIC DNA]</scope>
    <source>
        <strain evidence="2 3">HN-E23</strain>
    </source>
</reference>
<evidence type="ECO:0008006" key="4">
    <source>
        <dbReference type="Google" id="ProtNLM"/>
    </source>
</evidence>